<keyword evidence="4" id="KW-1185">Reference proteome</keyword>
<comment type="caution">
    <text evidence="3">The sequence shown here is derived from an EMBL/GenBank/DDBJ whole genome shotgun (WGS) entry which is preliminary data.</text>
</comment>
<organism evidence="3 4">
    <name type="scientific">Penicillium arizonense</name>
    <dbReference type="NCBI Taxonomy" id="1835702"/>
    <lineage>
        <taxon>Eukaryota</taxon>
        <taxon>Fungi</taxon>
        <taxon>Dikarya</taxon>
        <taxon>Ascomycota</taxon>
        <taxon>Pezizomycotina</taxon>
        <taxon>Eurotiomycetes</taxon>
        <taxon>Eurotiomycetidae</taxon>
        <taxon>Eurotiales</taxon>
        <taxon>Aspergillaceae</taxon>
        <taxon>Penicillium</taxon>
    </lineage>
</organism>
<dbReference type="Gene3D" id="3.40.50.1820">
    <property type="entry name" value="alpha/beta hydrolase"/>
    <property type="match status" value="1"/>
</dbReference>
<dbReference type="GO" id="GO:0016787">
    <property type="term" value="F:hydrolase activity"/>
    <property type="evidence" value="ECO:0007669"/>
    <property type="project" value="UniProtKB-KW"/>
</dbReference>
<dbReference type="InterPro" id="IPR013094">
    <property type="entry name" value="AB_hydrolase_3"/>
</dbReference>
<sequence>MALATASIDDPETWHLFANLDNEFLKMVEGGVQSRFHRGDAPLGLPEMRAKWDADFRKEADLLLEESKGEVSEEEISISVRDGSTVRALVYRRTCSPAEKGPLFIILHGGGFRIGNAEMEARACIGATQTYGCVSVSLEYRLSPENKFPVAYDDAWDALLWLSRNDSSLGADVAQGFVFGGTSAGAHIVNALVHRARDEMLHPPVTGVYLSVPPSLAPQALTDEYRDLYRSREALKDGFTLTSESIELYDRDVEPDFTSPLWSPLLWPTGHANLPPTFFQICGADLLRDDGLIYERELRLKCGGKTRVVVYNGLPHVFWYTHPSHPTSEKFAKDTILGLGWLLGKEV</sequence>
<dbReference type="OrthoDB" id="408631at2759"/>
<dbReference type="STRING" id="1835702.A0A1F5L5V5"/>
<reference evidence="3 4" key="1">
    <citation type="journal article" date="2016" name="Sci. Rep.">
        <title>Penicillium arizonense, a new, genome sequenced fungal species, reveals a high chemical diversity in secreted metabolites.</title>
        <authorList>
            <person name="Grijseels S."/>
            <person name="Nielsen J.C."/>
            <person name="Randelovic M."/>
            <person name="Nielsen J."/>
            <person name="Nielsen K.F."/>
            <person name="Workman M."/>
            <person name="Frisvad J.C."/>
        </authorList>
    </citation>
    <scope>NUCLEOTIDE SEQUENCE [LARGE SCALE GENOMIC DNA]</scope>
    <source>
        <strain evidence="3 4">CBS 141311</strain>
    </source>
</reference>
<dbReference type="Pfam" id="PF07859">
    <property type="entry name" value="Abhydrolase_3"/>
    <property type="match status" value="1"/>
</dbReference>
<name>A0A1F5L5V5_PENAI</name>
<proteinExistence type="predicted"/>
<dbReference type="InterPro" id="IPR050300">
    <property type="entry name" value="GDXG_lipolytic_enzyme"/>
</dbReference>
<dbReference type="GeneID" id="34581139"/>
<dbReference type="AlphaFoldDB" id="A0A1F5L5V5"/>
<dbReference type="GO" id="GO:0072330">
    <property type="term" value="P:monocarboxylic acid biosynthetic process"/>
    <property type="evidence" value="ECO:0007669"/>
    <property type="project" value="UniProtKB-ARBA"/>
</dbReference>
<accession>A0A1F5L5V5</accession>
<gene>
    <name evidence="3" type="ORF">PENARI_c030G07694</name>
</gene>
<dbReference type="PANTHER" id="PTHR48081">
    <property type="entry name" value="AB HYDROLASE SUPERFAMILY PROTEIN C4A8.06C"/>
    <property type="match status" value="1"/>
</dbReference>
<evidence type="ECO:0000313" key="4">
    <source>
        <dbReference type="Proteomes" id="UP000177622"/>
    </source>
</evidence>
<evidence type="ECO:0000259" key="2">
    <source>
        <dbReference type="Pfam" id="PF07859"/>
    </source>
</evidence>
<evidence type="ECO:0000256" key="1">
    <source>
        <dbReference type="ARBA" id="ARBA00022801"/>
    </source>
</evidence>
<dbReference type="RefSeq" id="XP_022483785.1">
    <property type="nucleotide sequence ID" value="XM_022636405.1"/>
</dbReference>
<dbReference type="GO" id="GO:0017000">
    <property type="term" value="P:antibiotic biosynthetic process"/>
    <property type="evidence" value="ECO:0007669"/>
    <property type="project" value="UniProtKB-ARBA"/>
</dbReference>
<evidence type="ECO:0000313" key="3">
    <source>
        <dbReference type="EMBL" id="OGE48329.1"/>
    </source>
</evidence>
<dbReference type="PANTHER" id="PTHR48081:SF8">
    <property type="entry name" value="ALPHA_BETA HYDROLASE FOLD-3 DOMAIN-CONTAINING PROTEIN-RELATED"/>
    <property type="match status" value="1"/>
</dbReference>
<feature type="domain" description="Alpha/beta hydrolase fold-3" evidence="2">
    <location>
        <begin position="105"/>
        <end position="319"/>
    </location>
</feature>
<protein>
    <recommendedName>
        <fullName evidence="2">Alpha/beta hydrolase fold-3 domain-containing protein</fullName>
    </recommendedName>
</protein>
<dbReference type="Proteomes" id="UP000177622">
    <property type="component" value="Unassembled WGS sequence"/>
</dbReference>
<dbReference type="InterPro" id="IPR029058">
    <property type="entry name" value="AB_hydrolase_fold"/>
</dbReference>
<dbReference type="SUPFAM" id="SSF53474">
    <property type="entry name" value="alpha/beta-Hydrolases"/>
    <property type="match status" value="1"/>
</dbReference>
<keyword evidence="1" id="KW-0378">Hydrolase</keyword>
<dbReference type="EMBL" id="LXJU01000030">
    <property type="protein sequence ID" value="OGE48329.1"/>
    <property type="molecule type" value="Genomic_DNA"/>
</dbReference>